<protein>
    <submittedName>
        <fullName evidence="7">Glutamate receptor ionotropic, kainate 5-like</fullName>
    </submittedName>
</protein>
<reference evidence="7" key="1">
    <citation type="submission" date="2025-08" db="UniProtKB">
        <authorList>
            <consortium name="RefSeq"/>
        </authorList>
    </citation>
    <scope>IDENTIFICATION</scope>
</reference>
<dbReference type="Gene3D" id="3.40.50.2300">
    <property type="match status" value="2"/>
</dbReference>
<evidence type="ECO:0000313" key="7">
    <source>
        <dbReference type="RefSeq" id="XP_034062040.1"/>
    </source>
</evidence>
<name>A0A6P8TUH1_GYMAC</name>
<comment type="subcellular location">
    <subcellularLocation>
        <location evidence="1">Membrane</location>
    </subcellularLocation>
</comment>
<dbReference type="AlphaFoldDB" id="A0A6P8TUH1"/>
<organism evidence="6 7">
    <name type="scientific">Gymnodraco acuticeps</name>
    <name type="common">Antarctic dragonfish</name>
    <dbReference type="NCBI Taxonomy" id="8218"/>
    <lineage>
        <taxon>Eukaryota</taxon>
        <taxon>Metazoa</taxon>
        <taxon>Chordata</taxon>
        <taxon>Craniata</taxon>
        <taxon>Vertebrata</taxon>
        <taxon>Euteleostomi</taxon>
        <taxon>Actinopterygii</taxon>
        <taxon>Neopterygii</taxon>
        <taxon>Teleostei</taxon>
        <taxon>Neoteleostei</taxon>
        <taxon>Acanthomorphata</taxon>
        <taxon>Eupercaria</taxon>
        <taxon>Perciformes</taxon>
        <taxon>Notothenioidei</taxon>
        <taxon>Bathydraconidae</taxon>
        <taxon>Gymnodraco</taxon>
    </lineage>
</organism>
<dbReference type="InterPro" id="IPR001828">
    <property type="entry name" value="ANF_lig-bd_rcpt"/>
</dbReference>
<gene>
    <name evidence="7" type="primary">LOC117539815</name>
</gene>
<evidence type="ECO:0000259" key="5">
    <source>
        <dbReference type="Pfam" id="PF01094"/>
    </source>
</evidence>
<dbReference type="Pfam" id="PF01094">
    <property type="entry name" value="ANF_receptor"/>
    <property type="match status" value="1"/>
</dbReference>
<evidence type="ECO:0000256" key="4">
    <source>
        <dbReference type="ARBA" id="ARBA00023136"/>
    </source>
</evidence>
<evidence type="ECO:0000313" key="6">
    <source>
        <dbReference type="Proteomes" id="UP000515161"/>
    </source>
</evidence>
<dbReference type="InParanoid" id="A0A6P8TUH1"/>
<keyword evidence="2" id="KW-0812">Transmembrane</keyword>
<dbReference type="GO" id="GO:0016020">
    <property type="term" value="C:membrane"/>
    <property type="evidence" value="ECO:0007669"/>
    <property type="project" value="UniProtKB-SubCell"/>
</dbReference>
<dbReference type="Proteomes" id="UP000515161">
    <property type="component" value="Unplaced"/>
</dbReference>
<keyword evidence="3" id="KW-1133">Transmembrane helix</keyword>
<dbReference type="KEGG" id="gacu:117539815"/>
<dbReference type="GeneID" id="117539815"/>
<sequence>MSFALSRCIDDPETTPPAILDDQSVCGAGERLALSLARENINSAMEGPARARVEVDIYELQKTPMCQILPKGVVSVIGPASSPASGSTVSHICGEKEIPHVKIGPEETPRLPYLRFASVTLYPSNEDLSLAIGSILRSFSYPSASLVCAKAECLLRLEELVRRFLISRETLSIRMLDDNLDPTPLLKEIRDDKVATIIIDANASVSYLILKKASEGMTTAFYKYILTTMDFPLLRLDDIVDEQSNIVGFSMFNTTHPFYLEFIRSLNLSWREGCDLTYPGPALSSALMFDAVHVVVGAVRELNRSQEIGVKPLSCSSPQIWQHGTSLMNYLRMSSVHSSH</sequence>
<dbReference type="SUPFAM" id="SSF53822">
    <property type="entry name" value="Periplasmic binding protein-like I"/>
    <property type="match status" value="1"/>
</dbReference>
<evidence type="ECO:0000256" key="3">
    <source>
        <dbReference type="ARBA" id="ARBA00022989"/>
    </source>
</evidence>
<keyword evidence="6" id="KW-1185">Reference proteome</keyword>
<accession>A0A6P8TUH1</accession>
<dbReference type="InterPro" id="IPR028082">
    <property type="entry name" value="Peripla_BP_I"/>
</dbReference>
<dbReference type="RefSeq" id="XP_034062040.1">
    <property type="nucleotide sequence ID" value="XM_034206149.1"/>
</dbReference>
<feature type="domain" description="Receptor ligand binding region" evidence="5">
    <location>
        <begin position="31"/>
        <end position="335"/>
    </location>
</feature>
<evidence type="ECO:0000256" key="2">
    <source>
        <dbReference type="ARBA" id="ARBA00022692"/>
    </source>
</evidence>
<keyword evidence="4" id="KW-0472">Membrane</keyword>
<evidence type="ECO:0000256" key="1">
    <source>
        <dbReference type="ARBA" id="ARBA00004370"/>
    </source>
</evidence>
<proteinExistence type="predicted"/>
<dbReference type="OrthoDB" id="8868821at2759"/>